<evidence type="ECO:0000313" key="1">
    <source>
        <dbReference type="EMBL" id="GEM38508.1"/>
    </source>
</evidence>
<keyword evidence="2" id="KW-1185">Reference proteome</keyword>
<name>A0A511MEH9_9NOCA</name>
<organism evidence="1 2">
    <name type="scientific">Nocardia ninae NBRC 108245</name>
    <dbReference type="NCBI Taxonomy" id="1210091"/>
    <lineage>
        <taxon>Bacteria</taxon>
        <taxon>Bacillati</taxon>
        <taxon>Actinomycetota</taxon>
        <taxon>Actinomycetes</taxon>
        <taxon>Mycobacteriales</taxon>
        <taxon>Nocardiaceae</taxon>
        <taxon>Nocardia</taxon>
    </lineage>
</organism>
<proteinExistence type="predicted"/>
<dbReference type="EMBL" id="BJXA01000016">
    <property type="protein sequence ID" value="GEM38508.1"/>
    <property type="molecule type" value="Genomic_DNA"/>
</dbReference>
<comment type="caution">
    <text evidence="1">The sequence shown here is derived from an EMBL/GenBank/DDBJ whole genome shotgun (WGS) entry which is preliminary data.</text>
</comment>
<sequence length="338" mass="36924">MTATASDTELSATLDRRLDAHLAARSLTRSQVVQQVDTSFGEPLLTVATGSVMAGFGNSGSDLDVYSVVPETVSSTLPLTAYVNGALIEVVLHGADPVMTRHRELTADEWPPAEVGPGDLASRRLHLDSLSRFALGLALAGTPEWLAWKQQLGGEVVQWITSWYAVEAVRKQVSARTFAPRKPIVAALRMGEALWAALERHAALHGEWYFKPKWLGEKLRRLDDRAGLDAFRLASCPPLSPDGVPAYLEEVGALVDHYLTGVDSDQWRITVKPAYGTDRYAFGGTELFSRWGLRTVSVPADGPTSGRAEWTYGITDTWDDEIAGLFAEDVLWMGVEKS</sequence>
<protein>
    <recommendedName>
        <fullName evidence="3">Polymerase nucleotidyl transferase domain-containing protein</fullName>
    </recommendedName>
</protein>
<dbReference type="Proteomes" id="UP000321424">
    <property type="component" value="Unassembled WGS sequence"/>
</dbReference>
<evidence type="ECO:0000313" key="2">
    <source>
        <dbReference type="Proteomes" id="UP000321424"/>
    </source>
</evidence>
<accession>A0A511MEH9</accession>
<reference evidence="1 2" key="1">
    <citation type="submission" date="2019-07" db="EMBL/GenBank/DDBJ databases">
        <title>Whole genome shotgun sequence of Nocardia ninae NBRC 108245.</title>
        <authorList>
            <person name="Hosoyama A."/>
            <person name="Uohara A."/>
            <person name="Ohji S."/>
            <person name="Ichikawa N."/>
        </authorList>
    </citation>
    <scope>NUCLEOTIDE SEQUENCE [LARGE SCALE GENOMIC DNA]</scope>
    <source>
        <strain evidence="1 2">NBRC 108245</strain>
    </source>
</reference>
<gene>
    <name evidence="1" type="ORF">NN4_30270</name>
</gene>
<evidence type="ECO:0008006" key="3">
    <source>
        <dbReference type="Google" id="ProtNLM"/>
    </source>
</evidence>
<dbReference type="AlphaFoldDB" id="A0A511MEH9"/>